<name>A0A7L6B073_9ACTN</name>
<dbReference type="AlphaFoldDB" id="A0A7L6B073"/>
<evidence type="ECO:0000313" key="2">
    <source>
        <dbReference type="Proteomes" id="UP000510844"/>
    </source>
</evidence>
<reference evidence="1 2" key="2">
    <citation type="journal article" date="2021" name="Mar. Drugs">
        <title>A New Micromonospora Strain with Antibiotic Activity Isolated from the Microbiome of a Mid-Atlantic Deep-Sea Sponge.</title>
        <authorList>
            <person name="Back C.R."/>
            <person name="Stennett H.L."/>
            <person name="Williams S.E."/>
            <person name="Wang L."/>
            <person name="Ojeda Gomez J."/>
            <person name="Abdulle O.M."/>
            <person name="Duffy T."/>
            <person name="Neal C."/>
            <person name="Mantell J."/>
            <person name="Jepson M.A."/>
            <person name="Hendry K.R."/>
            <person name="Powell D."/>
            <person name="Stach J.E.M."/>
            <person name="Essex-Lopresti A.E."/>
            <person name="Willis C.L."/>
            <person name="Curnow P."/>
            <person name="Race P.R."/>
        </authorList>
    </citation>
    <scope>NUCLEOTIDE SEQUENCE [LARGE SCALE GENOMIC DNA]</scope>
    <source>
        <strain evidence="1 2">28ISP2-46</strain>
    </source>
</reference>
<gene>
    <name evidence="1" type="ORF">H1D33_18395</name>
</gene>
<proteinExistence type="predicted"/>
<dbReference type="RefSeq" id="WP_181567895.1">
    <property type="nucleotide sequence ID" value="NZ_CP059322.2"/>
</dbReference>
<evidence type="ECO:0000313" key="1">
    <source>
        <dbReference type="EMBL" id="QLQ35362.1"/>
    </source>
</evidence>
<reference evidence="2" key="1">
    <citation type="submission" date="2020-07" db="EMBL/GenBank/DDBJ databases">
        <title>A new Micromonospora strain with potent antibiotic activity isolated from the microbiome of a mid-Atlantic deep-sea sponge.</title>
        <authorList>
            <person name="Back C.R."/>
            <person name="Stennett H.L."/>
            <person name="Williams S.E."/>
            <person name="Wang L."/>
            <person name="Ojeda Gomez J."/>
            <person name="Abdulle O.M."/>
            <person name="Duffy T."/>
            <person name="Hendry K.R."/>
            <person name="Powell D."/>
            <person name="Stach J.E."/>
            <person name="Essex-Lopresti A.E."/>
            <person name="Willis C.L."/>
            <person name="Curnow P."/>
            <person name="Race P.R."/>
        </authorList>
    </citation>
    <scope>NUCLEOTIDE SEQUENCE [LARGE SCALE GENOMIC DNA]</scope>
    <source>
        <strain evidence="2">28ISP2-46</strain>
    </source>
</reference>
<organism evidence="1 2">
    <name type="scientific">Micromonospora robiginosa</name>
    <dbReference type="NCBI Taxonomy" id="2749844"/>
    <lineage>
        <taxon>Bacteria</taxon>
        <taxon>Bacillati</taxon>
        <taxon>Actinomycetota</taxon>
        <taxon>Actinomycetes</taxon>
        <taxon>Micromonosporales</taxon>
        <taxon>Micromonosporaceae</taxon>
        <taxon>Micromonospora</taxon>
    </lineage>
</organism>
<dbReference type="KEGG" id="mfeu:H1D33_18395"/>
<accession>A0A7L6B073</accession>
<keyword evidence="2" id="KW-1185">Reference proteome</keyword>
<dbReference type="Proteomes" id="UP000510844">
    <property type="component" value="Chromosome"/>
</dbReference>
<dbReference type="EMBL" id="CP059322">
    <property type="protein sequence ID" value="QLQ35362.1"/>
    <property type="molecule type" value="Genomic_DNA"/>
</dbReference>
<sequence length="63" mass="6977">MTQRLQATLLELAPRSGGPATVEPRIHFEEVQQSLHSANRCPYTCGPCTDRYSDRCVATGRTV</sequence>
<protein>
    <submittedName>
        <fullName evidence="1">Uncharacterized protein</fullName>
    </submittedName>
</protein>